<sequence>MDNEDYYQILGVSKSASTDEIKRAYRKLAHQYHPDKNYDQSDGEKFKKINEAYKVLSDPHKRQSYDQFGKAGVGGQAAGGNYGYYGNGAAGFSGFEDIFRNFGGFGGFGDIFDIFSESFSQVQVEVPVTISQAVLGAEIEFNAAGQKITLKIPADTADNQVFRLKGMGLEHRRGRGDMLAIVRIQMPKHLSREQRELFEQLRAKGL</sequence>
<dbReference type="Gene3D" id="1.10.287.110">
    <property type="entry name" value="DnaJ domain"/>
    <property type="match status" value="1"/>
</dbReference>
<dbReference type="Pfam" id="PF01556">
    <property type="entry name" value="DnaJ_C"/>
    <property type="match status" value="1"/>
</dbReference>
<dbReference type="SMART" id="SM00271">
    <property type="entry name" value="DnaJ"/>
    <property type="match status" value="1"/>
</dbReference>
<dbReference type="AlphaFoldDB" id="A0A2G9YQA0"/>
<name>A0A2G9YQA0_9BACT</name>
<dbReference type="PRINTS" id="PR00625">
    <property type="entry name" value="JDOMAIN"/>
</dbReference>
<dbReference type="Pfam" id="PF00226">
    <property type="entry name" value="DnaJ"/>
    <property type="match status" value="1"/>
</dbReference>
<dbReference type="SUPFAM" id="SSF49493">
    <property type="entry name" value="HSP40/DnaJ peptide-binding domain"/>
    <property type="match status" value="1"/>
</dbReference>
<proteinExistence type="predicted"/>
<evidence type="ECO:0000259" key="2">
    <source>
        <dbReference type="PROSITE" id="PS50076"/>
    </source>
</evidence>
<reference evidence="3 4" key="1">
    <citation type="submission" date="2017-09" db="EMBL/GenBank/DDBJ databases">
        <title>Depth-based differentiation of microbial function through sediment-hosted aquifers and enrichment of novel symbionts in the deep terrestrial subsurface.</title>
        <authorList>
            <person name="Probst A.J."/>
            <person name="Ladd B."/>
            <person name="Jarett J.K."/>
            <person name="Geller-Mcgrath D.E."/>
            <person name="Sieber C.M."/>
            <person name="Emerson J.B."/>
            <person name="Anantharaman K."/>
            <person name="Thomas B.C."/>
            <person name="Malmstrom R."/>
            <person name="Stieglmeier M."/>
            <person name="Klingl A."/>
            <person name="Woyke T."/>
            <person name="Ryan C.M."/>
            <person name="Banfield J.F."/>
        </authorList>
    </citation>
    <scope>NUCLEOTIDE SEQUENCE [LARGE SCALE GENOMIC DNA]</scope>
    <source>
        <strain evidence="3">CG23_combo_of_CG06-09_8_20_14_all_40_13</strain>
    </source>
</reference>
<evidence type="ECO:0000313" key="4">
    <source>
        <dbReference type="Proteomes" id="UP000231567"/>
    </source>
</evidence>
<organism evidence="3 4">
    <name type="scientific">Candidatus Nealsonbacteria bacterium CG23_combo_of_CG06-09_8_20_14_all_40_13</name>
    <dbReference type="NCBI Taxonomy" id="1974724"/>
    <lineage>
        <taxon>Bacteria</taxon>
        <taxon>Candidatus Nealsoniibacteriota</taxon>
    </lineage>
</organism>
<protein>
    <recommendedName>
        <fullName evidence="2">J domain-containing protein</fullName>
    </recommendedName>
</protein>
<comment type="caution">
    <text evidence="3">The sequence shown here is derived from an EMBL/GenBank/DDBJ whole genome shotgun (WGS) entry which is preliminary data.</text>
</comment>
<dbReference type="InterPro" id="IPR002939">
    <property type="entry name" value="DnaJ_C"/>
</dbReference>
<dbReference type="PANTHER" id="PTHR43096">
    <property type="entry name" value="DNAJ HOMOLOG 1, MITOCHONDRIAL-RELATED"/>
    <property type="match status" value="1"/>
</dbReference>
<dbReference type="InterPro" id="IPR001623">
    <property type="entry name" value="DnaJ_domain"/>
</dbReference>
<evidence type="ECO:0000313" key="3">
    <source>
        <dbReference type="EMBL" id="PIP21374.1"/>
    </source>
</evidence>
<evidence type="ECO:0000256" key="1">
    <source>
        <dbReference type="ARBA" id="ARBA00023186"/>
    </source>
</evidence>
<dbReference type="InterPro" id="IPR036869">
    <property type="entry name" value="J_dom_sf"/>
</dbReference>
<dbReference type="Gene3D" id="2.60.260.20">
    <property type="entry name" value="Urease metallochaperone UreE, N-terminal domain"/>
    <property type="match status" value="1"/>
</dbReference>
<gene>
    <name evidence="3" type="ORF">COX39_03380</name>
</gene>
<dbReference type="Proteomes" id="UP000231567">
    <property type="component" value="Unassembled WGS sequence"/>
</dbReference>
<accession>A0A2G9YQA0</accession>
<dbReference type="GO" id="GO:0005737">
    <property type="term" value="C:cytoplasm"/>
    <property type="evidence" value="ECO:0007669"/>
    <property type="project" value="TreeGrafter"/>
</dbReference>
<feature type="domain" description="J" evidence="2">
    <location>
        <begin position="5"/>
        <end position="69"/>
    </location>
</feature>
<dbReference type="CDD" id="cd06257">
    <property type="entry name" value="DnaJ"/>
    <property type="match status" value="1"/>
</dbReference>
<dbReference type="PANTHER" id="PTHR43096:SF52">
    <property type="entry name" value="DNAJ HOMOLOG 1, MITOCHONDRIAL-RELATED"/>
    <property type="match status" value="1"/>
</dbReference>
<keyword evidence="1" id="KW-0143">Chaperone</keyword>
<dbReference type="SUPFAM" id="SSF46565">
    <property type="entry name" value="Chaperone J-domain"/>
    <property type="match status" value="1"/>
</dbReference>
<dbReference type="GO" id="GO:0051082">
    <property type="term" value="F:unfolded protein binding"/>
    <property type="evidence" value="ECO:0007669"/>
    <property type="project" value="InterPro"/>
</dbReference>
<dbReference type="PROSITE" id="PS50076">
    <property type="entry name" value="DNAJ_2"/>
    <property type="match status" value="1"/>
</dbReference>
<dbReference type="EMBL" id="PCRM01000044">
    <property type="protein sequence ID" value="PIP21374.1"/>
    <property type="molecule type" value="Genomic_DNA"/>
</dbReference>
<dbReference type="InterPro" id="IPR008971">
    <property type="entry name" value="HSP40/DnaJ_pept-bd"/>
</dbReference>
<dbReference type="GO" id="GO:0042026">
    <property type="term" value="P:protein refolding"/>
    <property type="evidence" value="ECO:0007669"/>
    <property type="project" value="TreeGrafter"/>
</dbReference>